<accession>A0A6V8HBK8</accession>
<reference evidence="4" key="1">
    <citation type="journal article" date="2015" name="Genome Announc.">
        <title>Draft genome sequence of Talaromyces cellulolyticus strain Y-94, a source of lignocellulosic biomass-degrading enzymes.</title>
        <authorList>
            <person name="Fujii T."/>
            <person name="Koike H."/>
            <person name="Sawayama S."/>
            <person name="Yano S."/>
            <person name="Inoue H."/>
        </authorList>
    </citation>
    <scope>NUCLEOTIDE SEQUENCE [LARGE SCALE GENOMIC DNA]</scope>
    <source>
        <strain evidence="4">Y-94</strain>
    </source>
</reference>
<organism evidence="3 4">
    <name type="scientific">Talaromyces pinophilus</name>
    <name type="common">Penicillium pinophilum</name>
    <dbReference type="NCBI Taxonomy" id="128442"/>
    <lineage>
        <taxon>Eukaryota</taxon>
        <taxon>Fungi</taxon>
        <taxon>Dikarya</taxon>
        <taxon>Ascomycota</taxon>
        <taxon>Pezizomycotina</taxon>
        <taxon>Eurotiomycetes</taxon>
        <taxon>Eurotiomycetidae</taxon>
        <taxon>Eurotiales</taxon>
        <taxon>Trichocomaceae</taxon>
        <taxon>Talaromyces</taxon>
        <taxon>Talaromyces sect. Talaromyces</taxon>
    </lineage>
</organism>
<evidence type="ECO:0000313" key="4">
    <source>
        <dbReference type="Proteomes" id="UP000053095"/>
    </source>
</evidence>
<keyword evidence="2" id="KW-0812">Transmembrane</keyword>
<keyword evidence="4" id="KW-1185">Reference proteome</keyword>
<comment type="caution">
    <text evidence="3">The sequence shown here is derived from an EMBL/GenBank/DDBJ whole genome shotgun (WGS) entry which is preliminary data.</text>
</comment>
<feature type="transmembrane region" description="Helical" evidence="2">
    <location>
        <begin position="129"/>
        <end position="147"/>
    </location>
</feature>
<keyword evidence="2" id="KW-0472">Membrane</keyword>
<evidence type="ECO:0000313" key="3">
    <source>
        <dbReference type="EMBL" id="GAM38573.1"/>
    </source>
</evidence>
<keyword evidence="2" id="KW-1133">Transmembrane helix</keyword>
<feature type="transmembrane region" description="Helical" evidence="2">
    <location>
        <begin position="97"/>
        <end position="117"/>
    </location>
</feature>
<evidence type="ECO:0000256" key="2">
    <source>
        <dbReference type="SAM" id="Phobius"/>
    </source>
</evidence>
<gene>
    <name evidence="3" type="ORF">TCE0_033f09403</name>
</gene>
<dbReference type="AlphaFoldDB" id="A0A6V8HBK8"/>
<feature type="region of interest" description="Disordered" evidence="1">
    <location>
        <begin position="444"/>
        <end position="470"/>
    </location>
</feature>
<feature type="transmembrane region" description="Helical" evidence="2">
    <location>
        <begin position="260"/>
        <end position="280"/>
    </location>
</feature>
<sequence length="470" mass="51028">MAAIEINIGNLLSAIWVDTSTSTSVGSGGHDLKRSSDAIRLLYAGKMDQDQSYDHRVGRGVDQCVAEPAKRFITPPMWLTTGSSLTSSMIQLAVWEWISIWMVLAMLMSTLAFNGFLNGELSQDSYPRLVIVLIYVMSFALHAWYVWKSCRTFFTVVAAGASWSLLHKASFVSVDLQQLERRVTENADSPAFKQVGKPSSSSTFPVTPTVLHHDVGHNIPATVDENISDVQKSEASTVADWQKRDISSCVESGKLASENIITNAMTILGVTITTGFTVWTNKADSTLDSSQLGSLALLASLALGTSAMFTSAIHLSVTNSAFQNVLFLKELMINGESSSHVSKRASKKKILGFSHGSIRYQPVGMMELMKLSKIGSMIFFGPAYALLPTAADHKRQAPGAEYEFHTTVRGKNVIFTTSKTNRHAEADGHTAEAINVFFNKPDSPFGSVTPPGDTKGVTDIKSEGLLSEDV</sequence>
<dbReference type="EMBL" id="DF933829">
    <property type="protein sequence ID" value="GAM38573.1"/>
    <property type="molecule type" value="Genomic_DNA"/>
</dbReference>
<name>A0A6V8HBK8_TALPI</name>
<evidence type="ECO:0000256" key="1">
    <source>
        <dbReference type="SAM" id="MobiDB-lite"/>
    </source>
</evidence>
<feature type="transmembrane region" description="Helical" evidence="2">
    <location>
        <begin position="292"/>
        <end position="313"/>
    </location>
</feature>
<protein>
    <submittedName>
        <fullName evidence="3">Uncharacterized protein</fullName>
    </submittedName>
</protein>
<proteinExistence type="predicted"/>
<dbReference type="Proteomes" id="UP000053095">
    <property type="component" value="Unassembled WGS sequence"/>
</dbReference>